<reference evidence="3 4" key="1">
    <citation type="submission" date="2019-06" db="EMBL/GenBank/DDBJ databases">
        <title>Complete genome sequence of Bacteroides uniformis NBRC 113350.</title>
        <authorList>
            <person name="Miura T."/>
            <person name="Furukawa M."/>
            <person name="Shimamura M."/>
            <person name="Ohyama Y."/>
            <person name="Yamazoe A."/>
            <person name="Kawasaki H."/>
        </authorList>
    </citation>
    <scope>NUCLEOTIDE SEQUENCE [LARGE SCALE GENOMIC DNA]</scope>
    <source>
        <strain evidence="3 4">NBRC 113350</strain>
    </source>
</reference>
<gene>
    <name evidence="3" type="ORF">Bun01g_14540</name>
</gene>
<proteinExistence type="predicted"/>
<sequence>MQISDIIKKNIPEANIIFVDKEQLAFTEIRNYMDLYQYVLKKVTGHNHNYLFVDEIQEIEEFQLCLRSLLNENKCDIYCTGSNAKMLSSELATQLAGRYIEFPIHSLSYGEFLTFNQCQDSTESLKLYLTFGGMPYIHNLTMDKNVIFEYLRNVYSTILLKDVVARESIRNVSFLENLVAYLIDNTGSLFSAQNISKYLKSQHVNIPTQTILNYLKALCNSFFIYKIQRAEIQGMKIFEIGEKYYFEDLGLHNSIQHFDFRKDINKLMENVVCIDLLRYGYEVYVGKSGNKEIDFIASKDDHKIYIQVAYMLPDDATVRREFGNLLEIADNYPKYVVTMDEMQSGGNYKGIKQISLRNFLLAEDKEKL</sequence>
<dbReference type="Pfam" id="PF13635">
    <property type="entry name" value="DUF4143"/>
    <property type="match status" value="1"/>
</dbReference>
<dbReference type="InterPro" id="IPR027417">
    <property type="entry name" value="P-loop_NTPase"/>
</dbReference>
<dbReference type="PANTHER" id="PTHR33295:SF20">
    <property type="entry name" value="ATPASE"/>
    <property type="match status" value="1"/>
</dbReference>
<protein>
    <submittedName>
        <fullName evidence="3">ATPase</fullName>
    </submittedName>
</protein>
<name>A0A4Y1VDN2_BACUN</name>
<evidence type="ECO:0000313" key="3">
    <source>
        <dbReference type="EMBL" id="BBK87084.1"/>
    </source>
</evidence>
<evidence type="ECO:0000259" key="1">
    <source>
        <dbReference type="Pfam" id="PF13173"/>
    </source>
</evidence>
<accession>A0A4Y1VDN2</accession>
<dbReference type="InterPro" id="IPR041682">
    <property type="entry name" value="AAA_14"/>
</dbReference>
<dbReference type="KEGG" id="bun:Bun01g_14540"/>
<feature type="domain" description="AAA" evidence="1">
    <location>
        <begin position="5"/>
        <end position="113"/>
    </location>
</feature>
<evidence type="ECO:0000259" key="2">
    <source>
        <dbReference type="Pfam" id="PF13635"/>
    </source>
</evidence>
<dbReference type="AlphaFoldDB" id="A0A4Y1VDN2"/>
<dbReference type="InterPro" id="IPR011335">
    <property type="entry name" value="Restrct_endonuc-II-like"/>
</dbReference>
<dbReference type="SUPFAM" id="SSF52980">
    <property type="entry name" value="Restriction endonuclease-like"/>
    <property type="match status" value="1"/>
</dbReference>
<organism evidence="3 4">
    <name type="scientific">Bacteroides uniformis</name>
    <dbReference type="NCBI Taxonomy" id="820"/>
    <lineage>
        <taxon>Bacteria</taxon>
        <taxon>Pseudomonadati</taxon>
        <taxon>Bacteroidota</taxon>
        <taxon>Bacteroidia</taxon>
        <taxon>Bacteroidales</taxon>
        <taxon>Bacteroidaceae</taxon>
        <taxon>Bacteroides</taxon>
    </lineage>
</organism>
<dbReference type="InterPro" id="IPR025420">
    <property type="entry name" value="DUF4143"/>
</dbReference>
<feature type="domain" description="DUF4143" evidence="2">
    <location>
        <begin position="161"/>
        <end position="310"/>
    </location>
</feature>
<dbReference type="SUPFAM" id="SSF52540">
    <property type="entry name" value="P-loop containing nucleoside triphosphate hydrolases"/>
    <property type="match status" value="1"/>
</dbReference>
<dbReference type="Proteomes" id="UP000320533">
    <property type="component" value="Chromosome"/>
</dbReference>
<dbReference type="EMBL" id="AP019724">
    <property type="protein sequence ID" value="BBK87084.1"/>
    <property type="molecule type" value="Genomic_DNA"/>
</dbReference>
<dbReference type="Pfam" id="PF13173">
    <property type="entry name" value="AAA_14"/>
    <property type="match status" value="1"/>
</dbReference>
<evidence type="ECO:0000313" key="4">
    <source>
        <dbReference type="Proteomes" id="UP000320533"/>
    </source>
</evidence>
<dbReference type="PANTHER" id="PTHR33295">
    <property type="entry name" value="ATPASE"/>
    <property type="match status" value="1"/>
</dbReference>